<feature type="non-terminal residue" evidence="12">
    <location>
        <position position="764"/>
    </location>
</feature>
<keyword evidence="4 10" id="KW-1133">Transmembrane helix</keyword>
<dbReference type="FunFam" id="2.10.50.30:FF:000005">
    <property type="entry name" value="Metabotropic glutamate receptor"/>
    <property type="match status" value="1"/>
</dbReference>
<organism evidence="12 13">
    <name type="scientific">Trichoplax adhaerens</name>
    <name type="common">Trichoplax reptans</name>
    <dbReference type="NCBI Taxonomy" id="10228"/>
    <lineage>
        <taxon>Eukaryota</taxon>
        <taxon>Metazoa</taxon>
        <taxon>Placozoa</taxon>
        <taxon>Uniplacotomia</taxon>
        <taxon>Trichoplacea</taxon>
        <taxon>Trichoplacidae</taxon>
        <taxon>Trichoplax</taxon>
    </lineage>
</organism>
<dbReference type="HOGENOM" id="CLU_005389_1_1_1"/>
<feature type="transmembrane region" description="Helical" evidence="10">
    <location>
        <begin position="622"/>
        <end position="646"/>
    </location>
</feature>
<dbReference type="InterPro" id="IPR038550">
    <property type="entry name" value="GPCR_3_9-Cys_sf"/>
</dbReference>
<dbReference type="Gene3D" id="2.10.50.30">
    <property type="entry name" value="GPCR, family 3, nine cysteines domain"/>
    <property type="match status" value="1"/>
</dbReference>
<gene>
    <name evidence="12" type="ORF">TRIADDRAFT_11614</name>
</gene>
<evidence type="ECO:0000256" key="3">
    <source>
        <dbReference type="ARBA" id="ARBA00022692"/>
    </source>
</evidence>
<dbReference type="PANTHER" id="PTHR24060">
    <property type="entry name" value="METABOTROPIC GLUTAMATE RECEPTOR"/>
    <property type="match status" value="1"/>
</dbReference>
<dbReference type="CTD" id="6754316"/>
<feature type="transmembrane region" description="Helical" evidence="10">
    <location>
        <begin position="666"/>
        <end position="688"/>
    </location>
</feature>
<dbReference type="FunFam" id="3.40.50.2300:FF:000514">
    <property type="entry name" value="Metabotropic glutamate receptor"/>
    <property type="match status" value="1"/>
</dbReference>
<name>B3RWY3_TRIAD</name>
<dbReference type="GO" id="GO:0001640">
    <property type="term" value="F:adenylate cyclase inhibiting G protein-coupled glutamate receptor activity"/>
    <property type="evidence" value="ECO:0000318"/>
    <property type="project" value="GO_Central"/>
</dbReference>
<evidence type="ECO:0000256" key="10">
    <source>
        <dbReference type="SAM" id="Phobius"/>
    </source>
</evidence>
<evidence type="ECO:0000313" key="13">
    <source>
        <dbReference type="Proteomes" id="UP000009022"/>
    </source>
</evidence>
<dbReference type="SUPFAM" id="SSF53822">
    <property type="entry name" value="Periplasmic binding protein-like I"/>
    <property type="match status" value="1"/>
</dbReference>
<sequence>AIIYAIEQINQDKQLLPNIKLGYDLRDTCDTANLASIQALHFITKSIEGDHQTSGYHRNKIVGIVGALRTKGSFAAATILSNFDLAQVSYGSSSRILDDKERFKTFFRTIPSDIYQARALVDIIKYFQWSYVGLLAIDDGYGEMLASTFTSIALQNSICIPVYRTFPLKWTKKHLREIIKQFVKLTEIKVILLFCTETDASAIFEEASRQNLKGKIFIGCDAWGYGRNIANKFPDVIEGALSVAFPFNPLLAFRRYLQRLNICEKENLNPWLFQFLLQQQNNITLGKELDCKLMQELYLQLLQQDSQDPLEYSDFAIDAVYAVAHALHQSLHCNHTACPLHNLDEFKSSDIVNALYNLTFKSVTSNYVYIDGNGPGHGEYTILNHQYDSKSNQFQFKPIGRWEYDLRHENISKLIINNSEVSWSRQQKLPFIPISQCSRDCQPGEYRQYFTDMNCCWNCLPCPINSISNITNAHMCYTCDVGLIPDPTQSQCILVNITYLTISHPLIITLIVIISIGIICVLAVWSVFIKHQQTAIVRASNNLFTNCLLAGILLTYTVPVIIILPISSLTCNLTYITFMTSFAYIMAVILAKTYLLIKIFFPQSRLDKIMRKILCSRSAPQSTIIVIIMTIVTLVQVVVLTADPLMPARYVSNNELVYAYCTANTMSGFGLTISILLALNTMCIIFAYKTRRLPQNFNEARYIYFVSITMCLVLCVIFPSYLVTRGPIQNAIAAFSIFAISTALLACLFVPKIYIIICYPELNT</sequence>
<dbReference type="AlphaFoldDB" id="B3RWY3"/>
<dbReference type="OrthoDB" id="5984008at2759"/>
<feature type="domain" description="G-protein coupled receptors family 3 profile" evidence="11">
    <location>
        <begin position="506"/>
        <end position="764"/>
    </location>
</feature>
<accession>B3RWY3</accession>
<dbReference type="InterPro" id="IPR050726">
    <property type="entry name" value="mGluR"/>
</dbReference>
<dbReference type="Pfam" id="PF01094">
    <property type="entry name" value="ANF_receptor"/>
    <property type="match status" value="1"/>
</dbReference>
<dbReference type="InterPro" id="IPR017978">
    <property type="entry name" value="GPCR_3_C"/>
</dbReference>
<feature type="transmembrane region" description="Helical" evidence="10">
    <location>
        <begin position="700"/>
        <end position="722"/>
    </location>
</feature>
<dbReference type="eggNOG" id="KOG1056">
    <property type="taxonomic scope" value="Eukaryota"/>
</dbReference>
<dbReference type="InterPro" id="IPR000337">
    <property type="entry name" value="GPCR_3"/>
</dbReference>
<dbReference type="OMA" id="HEYVNWQ"/>
<dbReference type="Proteomes" id="UP000009022">
    <property type="component" value="Unassembled WGS sequence"/>
</dbReference>
<keyword evidence="8" id="KW-0325">Glycoprotein</keyword>
<comment type="subcellular location">
    <subcellularLocation>
        <location evidence="1">Cell membrane</location>
        <topology evidence="1">Multi-pass membrane protein</topology>
    </subcellularLocation>
</comment>
<evidence type="ECO:0000313" key="12">
    <source>
        <dbReference type="EMBL" id="EDV24775.1"/>
    </source>
</evidence>
<keyword evidence="3 10" id="KW-0812">Transmembrane</keyword>
<evidence type="ECO:0000256" key="2">
    <source>
        <dbReference type="ARBA" id="ARBA00022475"/>
    </source>
</evidence>
<dbReference type="InterPro" id="IPR011500">
    <property type="entry name" value="GPCR_3_9-Cys_dom"/>
</dbReference>
<dbReference type="GO" id="GO:0005886">
    <property type="term" value="C:plasma membrane"/>
    <property type="evidence" value="ECO:0000318"/>
    <property type="project" value="GO_Central"/>
</dbReference>
<keyword evidence="7" id="KW-0675">Receptor</keyword>
<keyword evidence="6 10" id="KW-0472">Membrane</keyword>
<keyword evidence="13" id="KW-1185">Reference proteome</keyword>
<feature type="transmembrane region" description="Helical" evidence="10">
    <location>
        <begin position="575"/>
        <end position="601"/>
    </location>
</feature>
<evidence type="ECO:0000259" key="11">
    <source>
        <dbReference type="PROSITE" id="PS50259"/>
    </source>
</evidence>
<keyword evidence="2" id="KW-1003">Cell membrane</keyword>
<dbReference type="InterPro" id="IPR001828">
    <property type="entry name" value="ANF_lig-bd_rcpt"/>
</dbReference>
<dbReference type="Gene3D" id="3.40.50.2300">
    <property type="match status" value="2"/>
</dbReference>
<evidence type="ECO:0000256" key="1">
    <source>
        <dbReference type="ARBA" id="ARBA00004651"/>
    </source>
</evidence>
<keyword evidence="9" id="KW-0807">Transducer</keyword>
<evidence type="ECO:0000256" key="5">
    <source>
        <dbReference type="ARBA" id="ARBA00023040"/>
    </source>
</evidence>
<dbReference type="PRINTS" id="PR01176">
    <property type="entry name" value="GABABRECEPTR"/>
</dbReference>
<reference evidence="12 13" key="1">
    <citation type="journal article" date="2008" name="Nature">
        <title>The Trichoplax genome and the nature of placozoans.</title>
        <authorList>
            <person name="Srivastava M."/>
            <person name="Begovic E."/>
            <person name="Chapman J."/>
            <person name="Putnam N.H."/>
            <person name="Hellsten U."/>
            <person name="Kawashima T."/>
            <person name="Kuo A."/>
            <person name="Mitros T."/>
            <person name="Salamov A."/>
            <person name="Carpenter M.L."/>
            <person name="Signorovitch A.Y."/>
            <person name="Moreno M.A."/>
            <person name="Kamm K."/>
            <person name="Grimwood J."/>
            <person name="Schmutz J."/>
            <person name="Shapiro H."/>
            <person name="Grigoriev I.V."/>
            <person name="Buss L.W."/>
            <person name="Schierwater B."/>
            <person name="Dellaporta S.L."/>
            <person name="Rokhsar D.S."/>
        </authorList>
    </citation>
    <scope>NUCLEOTIDE SEQUENCE [LARGE SCALE GENOMIC DNA]</scope>
    <source>
        <strain evidence="12 13">Grell-BS-1999</strain>
    </source>
</reference>
<feature type="non-terminal residue" evidence="12">
    <location>
        <position position="1"/>
    </location>
</feature>
<dbReference type="InParanoid" id="B3RWY3"/>
<protein>
    <recommendedName>
        <fullName evidence="11">G-protein coupled receptors family 3 profile domain-containing protein</fullName>
    </recommendedName>
</protein>
<evidence type="ECO:0000256" key="4">
    <source>
        <dbReference type="ARBA" id="ARBA00022989"/>
    </source>
</evidence>
<feature type="transmembrane region" description="Helical" evidence="10">
    <location>
        <begin position="548"/>
        <end position="569"/>
    </location>
</feature>
<dbReference type="Pfam" id="PF07562">
    <property type="entry name" value="NCD3G"/>
    <property type="match status" value="1"/>
</dbReference>
<dbReference type="PROSITE" id="PS50259">
    <property type="entry name" value="G_PROTEIN_RECEP_F3_4"/>
    <property type="match status" value="1"/>
</dbReference>
<feature type="transmembrane region" description="Helical" evidence="10">
    <location>
        <begin position="506"/>
        <end position="528"/>
    </location>
</feature>
<dbReference type="GO" id="GO:0051966">
    <property type="term" value="P:regulation of synaptic transmission, glutamatergic"/>
    <property type="evidence" value="ECO:0000318"/>
    <property type="project" value="GO_Central"/>
</dbReference>
<proteinExistence type="predicted"/>
<dbReference type="GeneID" id="6754316"/>
<keyword evidence="5" id="KW-0297">G-protein coupled receptor</keyword>
<dbReference type="Pfam" id="PF00003">
    <property type="entry name" value="7tm_3"/>
    <property type="match status" value="1"/>
</dbReference>
<evidence type="ECO:0000256" key="9">
    <source>
        <dbReference type="ARBA" id="ARBA00023224"/>
    </source>
</evidence>
<feature type="transmembrane region" description="Helical" evidence="10">
    <location>
        <begin position="728"/>
        <end position="750"/>
    </location>
</feature>
<dbReference type="RefSeq" id="XP_002112665.1">
    <property type="nucleotide sequence ID" value="XM_002112629.1"/>
</dbReference>
<dbReference type="PRINTS" id="PR00248">
    <property type="entry name" value="GPCRMGR"/>
</dbReference>
<evidence type="ECO:0000256" key="8">
    <source>
        <dbReference type="ARBA" id="ARBA00023180"/>
    </source>
</evidence>
<dbReference type="GO" id="GO:0007216">
    <property type="term" value="P:G protein-coupled glutamate receptor signaling pathway"/>
    <property type="evidence" value="ECO:0000318"/>
    <property type="project" value="GO_Central"/>
</dbReference>
<dbReference type="EMBL" id="DS985245">
    <property type="protein sequence ID" value="EDV24775.1"/>
    <property type="molecule type" value="Genomic_DNA"/>
</dbReference>
<dbReference type="KEGG" id="tad:TRIADDRAFT_11614"/>
<dbReference type="CDD" id="cd13953">
    <property type="entry name" value="7tm_classC_mGluR-like"/>
    <property type="match status" value="1"/>
</dbReference>
<dbReference type="InterPro" id="IPR028082">
    <property type="entry name" value="Peripla_BP_I"/>
</dbReference>
<evidence type="ECO:0000256" key="6">
    <source>
        <dbReference type="ARBA" id="ARBA00023136"/>
    </source>
</evidence>
<dbReference type="PhylomeDB" id="B3RWY3"/>
<evidence type="ECO:0000256" key="7">
    <source>
        <dbReference type="ARBA" id="ARBA00023170"/>
    </source>
</evidence>